<organism evidence="2">
    <name type="scientific">viral metagenome</name>
    <dbReference type="NCBI Taxonomy" id="1070528"/>
    <lineage>
        <taxon>unclassified sequences</taxon>
        <taxon>metagenomes</taxon>
        <taxon>organismal metagenomes</taxon>
    </lineage>
</organism>
<dbReference type="AlphaFoldDB" id="A0A6M3KTS8"/>
<evidence type="ECO:0000313" key="2">
    <source>
        <dbReference type="EMBL" id="QJA85436.1"/>
    </source>
</evidence>
<reference evidence="2" key="1">
    <citation type="submission" date="2020-03" db="EMBL/GenBank/DDBJ databases">
        <title>The deep terrestrial virosphere.</title>
        <authorList>
            <person name="Holmfeldt K."/>
            <person name="Nilsson E."/>
            <person name="Simone D."/>
            <person name="Lopez-Fernandez M."/>
            <person name="Wu X."/>
            <person name="de Brujin I."/>
            <person name="Lundin D."/>
            <person name="Andersson A."/>
            <person name="Bertilsson S."/>
            <person name="Dopson M."/>
        </authorList>
    </citation>
    <scope>NUCLEOTIDE SEQUENCE</scope>
    <source>
        <strain evidence="1">MM415A00329</strain>
        <strain evidence="2">MM415B02221</strain>
    </source>
</reference>
<accession>A0A6M3KTS8</accession>
<evidence type="ECO:0000313" key="1">
    <source>
        <dbReference type="EMBL" id="QJA82960.1"/>
    </source>
</evidence>
<proteinExistence type="predicted"/>
<gene>
    <name evidence="1" type="ORF">MM415A00329_0014</name>
    <name evidence="2" type="ORF">MM415B02221_0002</name>
</gene>
<protein>
    <submittedName>
        <fullName evidence="2">Uncharacterized protein</fullName>
    </submittedName>
</protein>
<name>A0A6M3KTS8_9ZZZZ</name>
<dbReference type="EMBL" id="MT142574">
    <property type="protein sequence ID" value="QJA85436.1"/>
    <property type="molecule type" value="Genomic_DNA"/>
</dbReference>
<dbReference type="EMBL" id="MT142500">
    <property type="protein sequence ID" value="QJA82960.1"/>
    <property type="molecule type" value="Genomic_DNA"/>
</dbReference>
<sequence length="101" mass="10962">MAVVFANNEIANRGKPVHNNGTVDTSGTEITLDDESGFIFLQNLDTGRDLLVSLDGGTTFITIRPMSARSFQWARLSTVTLKSSVSTVSYEMIYSIDGVQA</sequence>